<keyword evidence="2" id="KW-0808">Transferase</keyword>
<sequence length="181" mass="20643">MKNFPKIETERLFLTELKAKDISDIVKYASNKNISDFTQNIPFPYSEKDAIFWINMANQGFENGNQYTFAIRLKEKDNFIGGIGIKIERKNNRAEIGYWIAEPFSGNGYATEATKAILKFGFDNLNLNKFTSSHLANNPASGQVLKNSGMKKEGELKEHIFKNSKYIDLILFGLTKKQNVK</sequence>
<feature type="domain" description="N-acetyltransferase" evidence="1">
    <location>
        <begin position="11"/>
        <end position="151"/>
    </location>
</feature>
<dbReference type="Proteomes" id="UP000295390">
    <property type="component" value="Unassembled WGS sequence"/>
</dbReference>
<dbReference type="Pfam" id="PF13302">
    <property type="entry name" value="Acetyltransf_3"/>
    <property type="match status" value="1"/>
</dbReference>
<evidence type="ECO:0000313" key="2">
    <source>
        <dbReference type="EMBL" id="TDQ25718.1"/>
    </source>
</evidence>
<dbReference type="InterPro" id="IPR000182">
    <property type="entry name" value="GNAT_dom"/>
</dbReference>
<name>A0A4R6TGE5_9FLAO</name>
<evidence type="ECO:0000313" key="3">
    <source>
        <dbReference type="Proteomes" id="UP000295390"/>
    </source>
</evidence>
<protein>
    <submittedName>
        <fullName evidence="2">RimJ/RimL family protein N-acetyltransferase</fullName>
    </submittedName>
</protein>
<dbReference type="GO" id="GO:0016747">
    <property type="term" value="F:acyltransferase activity, transferring groups other than amino-acyl groups"/>
    <property type="evidence" value="ECO:0007669"/>
    <property type="project" value="InterPro"/>
</dbReference>
<accession>A0A4R6TGE5</accession>
<organism evidence="2 3">
    <name type="scientific">Tenacibaculum caenipelagi</name>
    <dbReference type="NCBI Taxonomy" id="1325435"/>
    <lineage>
        <taxon>Bacteria</taxon>
        <taxon>Pseudomonadati</taxon>
        <taxon>Bacteroidota</taxon>
        <taxon>Flavobacteriia</taxon>
        <taxon>Flavobacteriales</taxon>
        <taxon>Flavobacteriaceae</taxon>
        <taxon>Tenacibaculum</taxon>
    </lineage>
</organism>
<keyword evidence="3" id="KW-1185">Reference proteome</keyword>
<comment type="caution">
    <text evidence="2">The sequence shown here is derived from an EMBL/GenBank/DDBJ whole genome shotgun (WGS) entry which is preliminary data.</text>
</comment>
<proteinExistence type="predicted"/>
<dbReference type="EMBL" id="SNYH01000004">
    <property type="protein sequence ID" value="TDQ25718.1"/>
    <property type="molecule type" value="Genomic_DNA"/>
</dbReference>
<evidence type="ECO:0000259" key="1">
    <source>
        <dbReference type="Pfam" id="PF13302"/>
    </source>
</evidence>
<dbReference type="Gene3D" id="3.40.630.30">
    <property type="match status" value="1"/>
</dbReference>
<dbReference type="OrthoDB" id="9788916at2"/>
<reference evidence="2 3" key="1">
    <citation type="submission" date="2019-03" db="EMBL/GenBank/DDBJ databases">
        <title>Genomic Encyclopedia of Type Strains, Phase III (KMG-III): the genomes of soil and plant-associated and newly described type strains.</title>
        <authorList>
            <person name="Whitman W."/>
        </authorList>
    </citation>
    <scope>NUCLEOTIDE SEQUENCE [LARGE SCALE GENOMIC DNA]</scope>
    <source>
        <strain evidence="2 3">CECT 8283</strain>
    </source>
</reference>
<dbReference type="SUPFAM" id="SSF55729">
    <property type="entry name" value="Acyl-CoA N-acyltransferases (Nat)"/>
    <property type="match status" value="1"/>
</dbReference>
<gene>
    <name evidence="2" type="ORF">DFQ07_2146</name>
</gene>
<dbReference type="InterPro" id="IPR016181">
    <property type="entry name" value="Acyl_CoA_acyltransferase"/>
</dbReference>
<dbReference type="InterPro" id="IPR051531">
    <property type="entry name" value="N-acetyltransferase"/>
</dbReference>
<dbReference type="RefSeq" id="WP_133536551.1">
    <property type="nucleotide sequence ID" value="NZ_SNYH01000004.1"/>
</dbReference>
<dbReference type="PANTHER" id="PTHR43792">
    <property type="entry name" value="GNAT FAMILY, PUTATIVE (AFU_ORTHOLOGUE AFUA_3G00765)-RELATED-RELATED"/>
    <property type="match status" value="1"/>
</dbReference>
<dbReference type="AlphaFoldDB" id="A0A4R6TGE5"/>